<reference evidence="2 3" key="1">
    <citation type="submission" date="2023-06" db="EMBL/GenBank/DDBJ databases">
        <title>Altererythrobacter rubellus NBRC 112769 genome.</title>
        <authorList>
            <person name="Zhang K."/>
        </authorList>
    </citation>
    <scope>NUCLEOTIDE SEQUENCE [LARGE SCALE GENOMIC DNA]</scope>
    <source>
        <strain evidence="2 3">NBRC 112769</strain>
    </source>
</reference>
<evidence type="ECO:0000313" key="2">
    <source>
        <dbReference type="EMBL" id="WIW94779.1"/>
    </source>
</evidence>
<organism evidence="2 3">
    <name type="scientific">Altererythrobacter rubellus</name>
    <dbReference type="NCBI Taxonomy" id="2173831"/>
    <lineage>
        <taxon>Bacteria</taxon>
        <taxon>Pseudomonadati</taxon>
        <taxon>Pseudomonadota</taxon>
        <taxon>Alphaproteobacteria</taxon>
        <taxon>Sphingomonadales</taxon>
        <taxon>Erythrobacteraceae</taxon>
        <taxon>Altererythrobacter</taxon>
    </lineage>
</organism>
<dbReference type="RefSeq" id="WP_285975095.1">
    <property type="nucleotide sequence ID" value="NZ_CP127221.1"/>
</dbReference>
<evidence type="ECO:0000313" key="3">
    <source>
        <dbReference type="Proteomes" id="UP001231445"/>
    </source>
</evidence>
<keyword evidence="1" id="KW-0812">Transmembrane</keyword>
<dbReference type="EMBL" id="CP127221">
    <property type="protein sequence ID" value="WIW94779.1"/>
    <property type="molecule type" value="Genomic_DNA"/>
</dbReference>
<keyword evidence="1" id="KW-1133">Transmembrane helix</keyword>
<keyword evidence="3" id="KW-1185">Reference proteome</keyword>
<evidence type="ECO:0000256" key="1">
    <source>
        <dbReference type="SAM" id="Phobius"/>
    </source>
</evidence>
<dbReference type="AlphaFoldDB" id="A0A9Y2F1J4"/>
<feature type="transmembrane region" description="Helical" evidence="1">
    <location>
        <begin position="31"/>
        <end position="50"/>
    </location>
</feature>
<accession>A0A9Y2F1J4</accession>
<sequence length="55" mass="5828">MISKYITPVLAVIVGMLASFGLQEAGIESLWAKVTGVVVAIVAFFVIGYIRASRA</sequence>
<proteinExistence type="predicted"/>
<keyword evidence="1" id="KW-0472">Membrane</keyword>
<name>A0A9Y2F1J4_9SPHN</name>
<gene>
    <name evidence="2" type="ORF">QQX03_07280</name>
</gene>
<protein>
    <submittedName>
        <fullName evidence="2">Uncharacterized protein</fullName>
    </submittedName>
</protein>
<dbReference type="Proteomes" id="UP001231445">
    <property type="component" value="Chromosome"/>
</dbReference>
<dbReference type="KEGG" id="arue:QQX03_07280"/>